<proteinExistence type="inferred from homology"/>
<evidence type="ECO:0000313" key="11">
    <source>
        <dbReference type="EMBL" id="AYO89053.1"/>
    </source>
</evidence>
<evidence type="ECO:0000256" key="3">
    <source>
        <dbReference type="ARBA" id="ARBA00023125"/>
    </source>
</evidence>
<evidence type="ECO:0000313" key="8">
    <source>
        <dbReference type="EMBL" id="AYO87835.1"/>
    </source>
</evidence>
<evidence type="ECO:0000313" key="10">
    <source>
        <dbReference type="EMBL" id="AYO88175.1"/>
    </source>
</evidence>
<dbReference type="EMBL" id="MH320548">
    <property type="protein sequence ID" value="AYO87665.1"/>
    <property type="molecule type" value="Genomic_DNA"/>
</dbReference>
<protein>
    <submittedName>
        <fullName evidence="6">MC030</fullName>
    </submittedName>
</protein>
<dbReference type="EMBL" id="MH320551">
    <property type="protein sequence ID" value="AYO88175.1"/>
    <property type="molecule type" value="Genomic_DNA"/>
</dbReference>
<sequence>MILKEPFIVDTVQGRFLVLKYVKLCGVKTVECKGATASCVLKVEKPGSPCERRSPSPPPSPGKCEPQVPFMRTNLLASMFSENKNNAAKMLA</sequence>
<dbReference type="EMBL" id="KY040274">
    <property type="protein sequence ID" value="AQY16603.1"/>
    <property type="molecule type" value="Genomic_DNA"/>
</dbReference>
<name>A0A1S7DLM0_MCV2</name>
<evidence type="ECO:0000313" key="9">
    <source>
        <dbReference type="EMBL" id="AYO88005.1"/>
    </source>
</evidence>
<dbReference type="Pfam" id="PF04767">
    <property type="entry name" value="Pox_F17"/>
    <property type="match status" value="1"/>
</dbReference>
<reference evidence="7" key="2">
    <citation type="journal article" date="2018" name="Viruses">
        <title>New Insights into the Evolutionary and Genomic Landscape of Molluscum Contagiosum Virus (MCV) based on Nine MCV1 and Six MCV2 Complete Genome Sequences.</title>
        <authorList>
            <person name="Zorec T."/>
            <person name="Kutnjak D."/>
            <person name="Hosnjak L."/>
            <person name="Kusar B."/>
            <person name="Trcko K."/>
            <person name="Kocjan B."/>
            <person name="Li Y."/>
            <person name="Krizmaric M."/>
            <person name="Miljkovic J."/>
            <person name="Ravnikar M."/>
            <person name="Poljak M."/>
        </authorList>
    </citation>
    <scope>NUCLEOTIDE SEQUENCE [LARGE SCALE GENOMIC DNA]</scope>
    <source>
        <strain evidence="7">MCV2_MB98</strain>
        <strain evidence="8">MCV2_MC313</strain>
        <strain evidence="9">MCV2_MC316</strain>
        <strain evidence="10">MCV2_MC332</strain>
        <strain evidence="11">MCV2_MC515</strain>
    </source>
</reference>
<gene>
    <name evidence="6" type="primary">MC030R</name>
</gene>
<feature type="compositionally biased region" description="Basic and acidic residues" evidence="5">
    <location>
        <begin position="45"/>
        <end position="54"/>
    </location>
</feature>
<dbReference type="EMBL" id="MH320556">
    <property type="protein sequence ID" value="AYO89053.1"/>
    <property type="molecule type" value="Genomic_DNA"/>
</dbReference>
<accession>A0A1S7DLM0</accession>
<reference evidence="7" key="3">
    <citation type="submission" date="2018-05" db="EMBL/GenBank/DDBJ databases">
        <authorList>
            <person name="Zorec T.M."/>
            <person name="Hosnjak L."/>
            <person name="Kutnjak D."/>
            <person name="Kusar B."/>
            <person name="Trcko K."/>
            <person name="Kocjan B.J."/>
            <person name="Li Y."/>
            <person name="Krizmaric M."/>
            <person name="Miljkovic J."/>
            <person name="Ravnikar M."/>
            <person name="Poljak M."/>
        </authorList>
    </citation>
    <scope>NUCLEOTIDE SEQUENCE</scope>
    <source>
        <strain evidence="7">MCV2_MB98</strain>
        <strain evidence="8">MCV2_MC313</strain>
        <strain evidence="9">MCV2_MC316</strain>
        <strain evidence="10">MCV2_MC332</strain>
        <strain evidence="11">MCV2_MC515</strain>
    </source>
</reference>
<dbReference type="EMBL" id="MH320549">
    <property type="protein sequence ID" value="AYO87835.1"/>
    <property type="molecule type" value="Genomic_DNA"/>
</dbReference>
<feature type="region of interest" description="Disordered" evidence="5">
    <location>
        <begin position="45"/>
        <end position="65"/>
    </location>
</feature>
<keyword evidence="2" id="KW-0426">Late protein</keyword>
<evidence type="ECO:0000313" key="6">
    <source>
        <dbReference type="EMBL" id="AQY16603.1"/>
    </source>
</evidence>
<dbReference type="Proteomes" id="UP000319755">
    <property type="component" value="Genome"/>
</dbReference>
<evidence type="ECO:0000256" key="1">
    <source>
        <dbReference type="ARBA" id="ARBA00022553"/>
    </source>
</evidence>
<evidence type="ECO:0000256" key="2">
    <source>
        <dbReference type="ARBA" id="ARBA00022921"/>
    </source>
</evidence>
<dbReference type="Proteomes" id="UP000317891">
    <property type="component" value="Segment"/>
</dbReference>
<keyword evidence="3" id="KW-0238">DNA-binding</keyword>
<evidence type="ECO:0000313" key="7">
    <source>
        <dbReference type="EMBL" id="AYO87665.1"/>
    </source>
</evidence>
<reference evidence="6" key="1">
    <citation type="journal article" date="2017" name="J. Gen. Virol.">
        <title>Recombination events and variability among full-length genomes of co-circulating molluscum contagiosum virus subtypes 1 and 2.</title>
        <authorList>
            <person name="Lopez-Bueno A."/>
            <person name="Parras-Molto M."/>
            <person name="Lopez-Barrantes O."/>
            <person name="Belda S."/>
            <person name="Alejo A."/>
        </authorList>
    </citation>
    <scope>NUCLEOTIDE SEQUENCE</scope>
    <source>
        <strain evidence="6">Madrid 2016_1</strain>
    </source>
</reference>
<organism evidence="6">
    <name type="scientific">Molluscum contagiosum virus subtype 2</name>
    <name type="common">MOCV</name>
    <name type="synonym">MCVII</name>
    <dbReference type="NCBI Taxonomy" id="10281"/>
    <lineage>
        <taxon>Viruses</taxon>
        <taxon>Varidnaviria</taxon>
        <taxon>Bamfordvirae</taxon>
        <taxon>Nucleocytoviricota</taxon>
        <taxon>Pokkesviricetes</taxon>
        <taxon>Chitovirales</taxon>
        <taxon>Poxviridae</taxon>
        <taxon>Chordopoxvirinae</taxon>
        <taxon>Molluscipoxvirus</taxon>
        <taxon>Molluscipoxvirus molluscum</taxon>
        <taxon>Molluscum contagiosum virus</taxon>
    </lineage>
</organism>
<dbReference type="Proteomes" id="UP000320664">
    <property type="component" value="Segment"/>
</dbReference>
<dbReference type="Proteomes" id="UP000315637">
    <property type="component" value="Segment"/>
</dbReference>
<keyword evidence="1" id="KW-0597">Phosphoprotein</keyword>
<comment type="similarity">
    <text evidence="4">Belongs to the orthopoxvirus OPG062 family.</text>
</comment>
<organismHost>
    <name type="scientific">Homo sapiens</name>
    <name type="common">Human</name>
    <dbReference type="NCBI Taxonomy" id="9606"/>
</organismHost>
<dbReference type="InterPro" id="IPR006854">
    <property type="entry name" value="Phosphoprotein_F17"/>
</dbReference>
<dbReference type="Proteomes" id="UP000320816">
    <property type="component" value="Segment"/>
</dbReference>
<dbReference type="GO" id="GO:0019082">
    <property type="term" value="P:viral protein processing"/>
    <property type="evidence" value="ECO:0007669"/>
    <property type="project" value="InterPro"/>
</dbReference>
<dbReference type="Proteomes" id="UP000317568">
    <property type="component" value="Genome"/>
</dbReference>
<evidence type="ECO:0000256" key="5">
    <source>
        <dbReference type="SAM" id="MobiDB-lite"/>
    </source>
</evidence>
<dbReference type="PIRSF" id="PIRSF003688">
    <property type="entry name" value="VAC_PP"/>
    <property type="match status" value="1"/>
</dbReference>
<evidence type="ECO:0000256" key="4">
    <source>
        <dbReference type="ARBA" id="ARBA00034718"/>
    </source>
</evidence>
<dbReference type="GO" id="GO:0003677">
    <property type="term" value="F:DNA binding"/>
    <property type="evidence" value="ECO:0007669"/>
    <property type="project" value="UniProtKB-KW"/>
</dbReference>
<dbReference type="EMBL" id="MH320550">
    <property type="protein sequence ID" value="AYO88005.1"/>
    <property type="molecule type" value="Genomic_DNA"/>
</dbReference>